<evidence type="ECO:0000256" key="1">
    <source>
        <dbReference type="ARBA" id="ARBA00003257"/>
    </source>
</evidence>
<sequence>MIYMYIYFLILLSLMMFLNSLLFMYYKLSLFFYWSLMSLNSLLMEFVLLIDWISLIFLSVVSLISSFVLLYSISYMNMDKTLSRFFYLVLLFVFSMFLMILSPNIMSVLVGWDGLGLVSYGLIIYYQNWKSFNSGMVTVLMNRLGDVGILMMISLLMIKGSWNLIFYFNEMSLIMLFMMLSACTKSAQLPFSVWLPLAMAAPTPVSSLVHSSTLVTAGVYLMIRFNLFILESVSGYLLMISSLTMFMAGLVANFENDLKKIIALSTLSQLGLMMSILSLGELEMGFFHLIMHALFKSLLFMCSGAVIHLMLNNQDIRLMGGLIKFYPFLSMIFLFSSLSLCGLPFLSGFYSKDLIMESFLFSKMNFFSLVMIFCATLFTVSYSVRLIYMVYLNNLNELNYMILKNEDKLMSKSMLILFLLSIFGGYMFINFFFYIEKIIILKFVEKTLVILICLLGVYVGYLVSISEFKFSLFKNIFLSKMFGLEFILNNIYDQINFQFFNLYKIDKGMNEFIQIFSFKSYMFFSVFNFFSYYYMTLNKILIYFIFLIFMGLIFYN</sequence>
<dbReference type="EMBL" id="MK051029">
    <property type="protein sequence ID" value="QKK69305.1"/>
    <property type="molecule type" value="Genomic_DNA"/>
</dbReference>
<dbReference type="Pfam" id="PF00361">
    <property type="entry name" value="Proton_antipo_M"/>
    <property type="match status" value="1"/>
</dbReference>
<keyword evidence="7 10" id="KW-1133">Transmembrane helix</keyword>
<comment type="function">
    <text evidence="10">Core subunit of the mitochondrial membrane respiratory chain NADH dehydrogenase (Complex I) which catalyzes electron transfer from NADH through the respiratory chain, using ubiquinone as an electron acceptor. Essential for the catalytic activity and assembly of complex I.</text>
</comment>
<comment type="catalytic activity">
    <reaction evidence="9 10">
        <text>a ubiquinone + NADH + 5 H(+)(in) = a ubiquinol + NAD(+) + 4 H(+)(out)</text>
        <dbReference type="Rhea" id="RHEA:29091"/>
        <dbReference type="Rhea" id="RHEA-COMP:9565"/>
        <dbReference type="Rhea" id="RHEA-COMP:9566"/>
        <dbReference type="ChEBI" id="CHEBI:15378"/>
        <dbReference type="ChEBI" id="CHEBI:16389"/>
        <dbReference type="ChEBI" id="CHEBI:17976"/>
        <dbReference type="ChEBI" id="CHEBI:57540"/>
        <dbReference type="ChEBI" id="CHEBI:57945"/>
        <dbReference type="EC" id="7.1.1.2"/>
    </reaction>
</comment>
<keyword evidence="5 10" id="KW-0812">Transmembrane</keyword>
<dbReference type="Pfam" id="PF00662">
    <property type="entry name" value="Proton_antipo_N"/>
    <property type="match status" value="1"/>
</dbReference>
<evidence type="ECO:0000256" key="10">
    <source>
        <dbReference type="RuleBase" id="RU003404"/>
    </source>
</evidence>
<dbReference type="AlphaFoldDB" id="A0A6M9AX73"/>
<dbReference type="PANTHER" id="PTHR42829">
    <property type="entry name" value="NADH-UBIQUINONE OXIDOREDUCTASE CHAIN 5"/>
    <property type="match status" value="1"/>
</dbReference>
<evidence type="ECO:0000256" key="4">
    <source>
        <dbReference type="ARBA" id="ARBA00021096"/>
    </source>
</evidence>
<feature type="transmembrane region" description="Helical" evidence="10">
    <location>
        <begin position="447"/>
        <end position="465"/>
    </location>
</feature>
<geneLocation type="mitochondrion" evidence="13"/>
<feature type="transmembrane region" description="Helical" evidence="10">
    <location>
        <begin position="85"/>
        <end position="102"/>
    </location>
</feature>
<keyword evidence="10" id="KW-0520">NAD</keyword>
<feature type="transmembrane region" description="Helical" evidence="10">
    <location>
        <begin position="286"/>
        <end position="311"/>
    </location>
</feature>
<feature type="transmembrane region" description="Helical" evidence="10">
    <location>
        <begin position="235"/>
        <end position="254"/>
    </location>
</feature>
<feature type="transmembrane region" description="Helical" evidence="10">
    <location>
        <begin position="108"/>
        <end position="126"/>
    </location>
</feature>
<comment type="subcellular location">
    <subcellularLocation>
        <location evidence="2">Membrane</location>
        <topology evidence="2">Multi-pass membrane protein</topology>
    </subcellularLocation>
</comment>
<comment type="function">
    <text evidence="1">Core subunit of the mitochondrial membrane respiratory chain NADH dehydrogenase (Complex I) that is believed to belong to the minimal assembly required for catalysis. Complex I functions in the transfer of electrons from NADH to the respiratory chain. The immediate electron acceptor for the enzyme is believed to be ubiquinone.</text>
</comment>
<name>A0A6M9AX73_9HYME</name>
<dbReference type="EC" id="7.1.1.2" evidence="3 10"/>
<feature type="transmembrane region" description="Helical" evidence="10">
    <location>
        <begin position="413"/>
        <end position="435"/>
    </location>
</feature>
<evidence type="ECO:0000256" key="5">
    <source>
        <dbReference type="ARBA" id="ARBA00022692"/>
    </source>
</evidence>
<feature type="transmembrane region" description="Helical" evidence="10">
    <location>
        <begin position="207"/>
        <end position="229"/>
    </location>
</feature>
<feature type="transmembrane region" description="Helical" evidence="10">
    <location>
        <begin position="5"/>
        <end position="26"/>
    </location>
</feature>
<dbReference type="PANTHER" id="PTHR42829:SF2">
    <property type="entry name" value="NADH-UBIQUINONE OXIDOREDUCTASE CHAIN 5"/>
    <property type="match status" value="1"/>
</dbReference>
<evidence type="ECO:0000256" key="7">
    <source>
        <dbReference type="ARBA" id="ARBA00022989"/>
    </source>
</evidence>
<keyword evidence="6" id="KW-0249">Electron transport</keyword>
<feature type="transmembrane region" description="Helical" evidence="10">
    <location>
        <begin position="323"/>
        <end position="346"/>
    </location>
</feature>
<evidence type="ECO:0000256" key="8">
    <source>
        <dbReference type="ARBA" id="ARBA00023136"/>
    </source>
</evidence>
<keyword evidence="10" id="KW-0830">Ubiquinone</keyword>
<dbReference type="GO" id="GO:0042773">
    <property type="term" value="P:ATP synthesis coupled electron transport"/>
    <property type="evidence" value="ECO:0007669"/>
    <property type="project" value="InterPro"/>
</dbReference>
<reference evidence="13" key="1">
    <citation type="submission" date="2018-10" db="EMBL/GenBank/DDBJ databases">
        <title>Mitochondrial genome of four interrelated genera and Comparative analysis in the family Vespidae (Hymenoptera: Vespidae).</title>
        <authorList>
            <person name="Zhang Q.-H."/>
            <person name="Li T.-J."/>
        </authorList>
    </citation>
    <scope>NUCLEOTIDE SEQUENCE</scope>
</reference>
<evidence type="ECO:0000313" key="13">
    <source>
        <dbReference type="EMBL" id="QKK69305.1"/>
    </source>
</evidence>
<comment type="similarity">
    <text evidence="10">Belongs to the complex I subunit 5 family.</text>
</comment>
<feature type="domain" description="NADH:quinone oxidoreductase/Mrp antiporter transmembrane" evidence="11">
    <location>
        <begin position="102"/>
        <end position="379"/>
    </location>
</feature>
<evidence type="ECO:0000256" key="2">
    <source>
        <dbReference type="ARBA" id="ARBA00004141"/>
    </source>
</evidence>
<gene>
    <name evidence="13" type="primary">ND5</name>
</gene>
<keyword evidence="10 13" id="KW-0496">Mitochondrion</keyword>
<dbReference type="GO" id="GO:0016020">
    <property type="term" value="C:membrane"/>
    <property type="evidence" value="ECO:0007669"/>
    <property type="project" value="UniProtKB-SubCell"/>
</dbReference>
<keyword evidence="10" id="KW-0813">Transport</keyword>
<dbReference type="PRINTS" id="PR01434">
    <property type="entry name" value="NADHDHGNASE5"/>
</dbReference>
<accession>A0A6M9AX73</accession>
<feature type="transmembrane region" description="Helical" evidence="10">
    <location>
        <begin position="540"/>
        <end position="555"/>
    </location>
</feature>
<evidence type="ECO:0000256" key="3">
    <source>
        <dbReference type="ARBA" id="ARBA00012944"/>
    </source>
</evidence>
<evidence type="ECO:0000259" key="11">
    <source>
        <dbReference type="Pfam" id="PF00361"/>
    </source>
</evidence>
<feature type="transmembrane region" description="Helical" evidence="10">
    <location>
        <begin position="46"/>
        <end position="73"/>
    </location>
</feature>
<keyword evidence="8 10" id="KW-0472">Membrane</keyword>
<feature type="transmembrane region" description="Helical" evidence="10">
    <location>
        <begin position="147"/>
        <end position="168"/>
    </location>
</feature>
<feature type="transmembrane region" description="Helical" evidence="10">
    <location>
        <begin position="366"/>
        <end position="392"/>
    </location>
</feature>
<dbReference type="GO" id="GO:0003954">
    <property type="term" value="F:NADH dehydrogenase activity"/>
    <property type="evidence" value="ECO:0007669"/>
    <property type="project" value="TreeGrafter"/>
</dbReference>
<protein>
    <recommendedName>
        <fullName evidence="4 10">NADH-ubiquinone oxidoreductase chain 5</fullName>
        <ecNumber evidence="3 10">7.1.1.2</ecNumber>
    </recommendedName>
</protein>
<evidence type="ECO:0000259" key="12">
    <source>
        <dbReference type="Pfam" id="PF00662"/>
    </source>
</evidence>
<dbReference type="GO" id="GO:0015990">
    <property type="term" value="P:electron transport coupled proton transport"/>
    <property type="evidence" value="ECO:0007669"/>
    <property type="project" value="TreeGrafter"/>
</dbReference>
<organism evidence="13">
    <name type="scientific">Anterhynchium abdominale</name>
    <dbReference type="NCBI Taxonomy" id="1589846"/>
    <lineage>
        <taxon>Eukaryota</taxon>
        <taxon>Metazoa</taxon>
        <taxon>Ecdysozoa</taxon>
        <taxon>Arthropoda</taxon>
        <taxon>Hexapoda</taxon>
        <taxon>Insecta</taxon>
        <taxon>Pterygota</taxon>
        <taxon>Neoptera</taxon>
        <taxon>Endopterygota</taxon>
        <taxon>Hymenoptera</taxon>
        <taxon>Apocrita</taxon>
        <taxon>Aculeata</taxon>
        <taxon>Vespoidea</taxon>
        <taxon>Vespidae</taxon>
        <taxon>Eumeninae</taxon>
        <taxon>Anterhynchium</taxon>
    </lineage>
</organism>
<evidence type="ECO:0000256" key="9">
    <source>
        <dbReference type="ARBA" id="ARBA00049551"/>
    </source>
</evidence>
<dbReference type="GO" id="GO:0008137">
    <property type="term" value="F:NADH dehydrogenase (ubiquinone) activity"/>
    <property type="evidence" value="ECO:0007669"/>
    <property type="project" value="UniProtKB-EC"/>
</dbReference>
<evidence type="ECO:0000256" key="6">
    <source>
        <dbReference type="ARBA" id="ARBA00022982"/>
    </source>
</evidence>
<feature type="domain" description="NADH-Ubiquinone oxidoreductase (complex I) chain 5 N-terminal" evidence="12">
    <location>
        <begin position="37"/>
        <end position="86"/>
    </location>
</feature>
<proteinExistence type="inferred from homology"/>
<dbReference type="InterPro" id="IPR001516">
    <property type="entry name" value="Proton_antipo_N"/>
</dbReference>
<dbReference type="InterPro" id="IPR003945">
    <property type="entry name" value="NU5C-like"/>
</dbReference>
<feature type="transmembrane region" description="Helical" evidence="10">
    <location>
        <begin position="261"/>
        <end position="280"/>
    </location>
</feature>
<dbReference type="InterPro" id="IPR001750">
    <property type="entry name" value="ND/Mrp_TM"/>
</dbReference>